<proteinExistence type="inferred from homology"/>
<dbReference type="InterPro" id="IPR050259">
    <property type="entry name" value="SDR"/>
</dbReference>
<dbReference type="PRINTS" id="PR00081">
    <property type="entry name" value="GDHRDH"/>
</dbReference>
<name>A0A846MAB8_9SPHN</name>
<dbReference type="SUPFAM" id="SSF51735">
    <property type="entry name" value="NAD(P)-binding Rossmann-fold domains"/>
    <property type="match status" value="1"/>
</dbReference>
<dbReference type="InterPro" id="IPR036291">
    <property type="entry name" value="NAD(P)-bd_dom_sf"/>
</dbReference>
<dbReference type="InterPro" id="IPR020904">
    <property type="entry name" value="Sc_DH/Rdtase_CS"/>
</dbReference>
<dbReference type="PROSITE" id="PS00061">
    <property type="entry name" value="ADH_SHORT"/>
    <property type="match status" value="1"/>
</dbReference>
<dbReference type="InterPro" id="IPR002347">
    <property type="entry name" value="SDR_fam"/>
</dbReference>
<dbReference type="PANTHER" id="PTHR42879">
    <property type="entry name" value="3-OXOACYL-(ACYL-CARRIER-PROTEIN) REDUCTASE"/>
    <property type="match status" value="1"/>
</dbReference>
<evidence type="ECO:0000256" key="1">
    <source>
        <dbReference type="ARBA" id="ARBA00006484"/>
    </source>
</evidence>
<evidence type="ECO:0000256" key="2">
    <source>
        <dbReference type="ARBA" id="ARBA00051383"/>
    </source>
</evidence>
<dbReference type="Gene3D" id="3.40.50.720">
    <property type="entry name" value="NAD(P)-binding Rossmann-like Domain"/>
    <property type="match status" value="1"/>
</dbReference>
<evidence type="ECO:0000313" key="4">
    <source>
        <dbReference type="Proteomes" id="UP000576821"/>
    </source>
</evidence>
<reference evidence="3 4" key="1">
    <citation type="submission" date="2020-03" db="EMBL/GenBank/DDBJ databases">
        <title>Genomic Encyclopedia of Type Strains, Phase IV (KMG-IV): sequencing the most valuable type-strain genomes for metagenomic binning, comparative biology and taxonomic classification.</title>
        <authorList>
            <person name="Goeker M."/>
        </authorList>
    </citation>
    <scope>NUCLEOTIDE SEQUENCE [LARGE SCALE GENOMIC DNA]</scope>
    <source>
        <strain evidence="3 4">DSM 21299</strain>
    </source>
</reference>
<comment type="catalytic activity">
    <reaction evidence="2">
        <text>2,5-dichlorocyclohexa-2,5-dien-1,4-diol + NAD(+) = 2,5-dichlorohydroquinone + NADH + H(+)</text>
        <dbReference type="Rhea" id="RHEA:15741"/>
        <dbReference type="ChEBI" id="CHEBI:15378"/>
        <dbReference type="ChEBI" id="CHEBI:27545"/>
        <dbReference type="ChEBI" id="CHEBI:28975"/>
        <dbReference type="ChEBI" id="CHEBI:57540"/>
        <dbReference type="ChEBI" id="CHEBI:57945"/>
    </reaction>
</comment>
<dbReference type="AlphaFoldDB" id="A0A846MAB8"/>
<sequence length="263" mass="27946">MARLLEGRAALVTGGGQGVGQGVARALAAAGARVAIAQRNSEQGEEEARYLRDTHGTDAVFIKTDVTQPAQVEAMVKAAHDRFGQLDILVNNAGASFPKRIENHSDEDMAGSFALNYYAVFWAMKAAFPIMKAQRYGRVINMGSLNGVNAHMFTVAYNASKEAMRALTRTAAVEWGPHGITCNVICPAANSPQASDYFAANPDMAEAILQQIPAGRFGEAERDIGPAVVFLASEGSAYLNGNTIFASGGSQVNGVSWRPHVED</sequence>
<dbReference type="Proteomes" id="UP000576821">
    <property type="component" value="Unassembled WGS sequence"/>
</dbReference>
<gene>
    <name evidence="3" type="ORF">FHS54_003198</name>
</gene>
<dbReference type="GO" id="GO:0032787">
    <property type="term" value="P:monocarboxylic acid metabolic process"/>
    <property type="evidence" value="ECO:0007669"/>
    <property type="project" value="UniProtKB-ARBA"/>
</dbReference>
<dbReference type="FunFam" id="3.40.50.720:FF:000084">
    <property type="entry name" value="Short-chain dehydrogenase reductase"/>
    <property type="match status" value="1"/>
</dbReference>
<comment type="caution">
    <text evidence="3">The sequence shown here is derived from an EMBL/GenBank/DDBJ whole genome shotgun (WGS) entry which is preliminary data.</text>
</comment>
<evidence type="ECO:0000313" key="3">
    <source>
        <dbReference type="EMBL" id="NIJ18198.1"/>
    </source>
</evidence>
<comment type="similarity">
    <text evidence="1">Belongs to the short-chain dehydrogenases/reductases (SDR) family.</text>
</comment>
<dbReference type="RefSeq" id="WP_167305067.1">
    <property type="nucleotide sequence ID" value="NZ_JAASQR010000004.1"/>
</dbReference>
<keyword evidence="4" id="KW-1185">Reference proteome</keyword>
<dbReference type="PRINTS" id="PR00080">
    <property type="entry name" value="SDRFAMILY"/>
</dbReference>
<dbReference type="CDD" id="cd05233">
    <property type="entry name" value="SDR_c"/>
    <property type="match status" value="1"/>
</dbReference>
<dbReference type="PANTHER" id="PTHR42879:SF2">
    <property type="entry name" value="3-OXOACYL-[ACYL-CARRIER-PROTEIN] REDUCTASE FABG"/>
    <property type="match status" value="1"/>
</dbReference>
<accession>A0A846MAB8</accession>
<dbReference type="EMBL" id="JAASQR010000004">
    <property type="protein sequence ID" value="NIJ18198.1"/>
    <property type="molecule type" value="Genomic_DNA"/>
</dbReference>
<protein>
    <submittedName>
        <fullName evidence="3">NAD(P)-dependent dehydrogenase (Short-subunit alcohol dehydrogenase family)</fullName>
    </submittedName>
</protein>
<dbReference type="Pfam" id="PF13561">
    <property type="entry name" value="adh_short_C2"/>
    <property type="match status" value="1"/>
</dbReference>
<organism evidence="3 4">
    <name type="scientific">Sphingobium vermicomposti</name>
    <dbReference type="NCBI Taxonomy" id="529005"/>
    <lineage>
        <taxon>Bacteria</taxon>
        <taxon>Pseudomonadati</taxon>
        <taxon>Pseudomonadota</taxon>
        <taxon>Alphaproteobacteria</taxon>
        <taxon>Sphingomonadales</taxon>
        <taxon>Sphingomonadaceae</taxon>
        <taxon>Sphingobium</taxon>
    </lineage>
</organism>